<comment type="caution">
    <text evidence="2">The sequence shown here is derived from an EMBL/GenBank/DDBJ whole genome shotgun (WGS) entry which is preliminary data.</text>
</comment>
<dbReference type="EMBL" id="JAYRBN010000071">
    <property type="protein sequence ID" value="KAL2734733.1"/>
    <property type="molecule type" value="Genomic_DNA"/>
</dbReference>
<organism evidence="2 3">
    <name type="scientific">Vespula maculifrons</name>
    <name type="common">Eastern yellow jacket</name>
    <name type="synonym">Wasp</name>
    <dbReference type="NCBI Taxonomy" id="7453"/>
    <lineage>
        <taxon>Eukaryota</taxon>
        <taxon>Metazoa</taxon>
        <taxon>Ecdysozoa</taxon>
        <taxon>Arthropoda</taxon>
        <taxon>Hexapoda</taxon>
        <taxon>Insecta</taxon>
        <taxon>Pterygota</taxon>
        <taxon>Neoptera</taxon>
        <taxon>Endopterygota</taxon>
        <taxon>Hymenoptera</taxon>
        <taxon>Apocrita</taxon>
        <taxon>Aculeata</taxon>
        <taxon>Vespoidea</taxon>
        <taxon>Vespidae</taxon>
        <taxon>Vespinae</taxon>
        <taxon>Vespula</taxon>
    </lineage>
</organism>
<evidence type="ECO:0000256" key="1">
    <source>
        <dbReference type="SAM" id="Phobius"/>
    </source>
</evidence>
<accession>A0ABD2BR28</accession>
<gene>
    <name evidence="2" type="ORF">V1477_013910</name>
</gene>
<dbReference type="AlphaFoldDB" id="A0ABD2BR28"/>
<keyword evidence="1" id="KW-1133">Transmembrane helix</keyword>
<feature type="transmembrane region" description="Helical" evidence="1">
    <location>
        <begin position="75"/>
        <end position="95"/>
    </location>
</feature>
<feature type="transmembrane region" description="Helical" evidence="1">
    <location>
        <begin position="41"/>
        <end position="63"/>
    </location>
</feature>
<keyword evidence="1" id="KW-0812">Transmembrane</keyword>
<name>A0ABD2BR28_VESMC</name>
<feature type="transmembrane region" description="Helical" evidence="1">
    <location>
        <begin position="128"/>
        <end position="150"/>
    </location>
</feature>
<feature type="transmembrane region" description="Helical" evidence="1">
    <location>
        <begin position="13"/>
        <end position="29"/>
    </location>
</feature>
<proteinExistence type="predicted"/>
<sequence length="235" mass="28191">MSVQDEEYFENEYYIYNIRFFKLIGILLYETSSRKMTHICFFNFTIAIALLTQLIVLSIYMLFISKLKVNPITKLLETALPSLFCYFNLLSKVTIMKKLLFRLKTDWNNMRNKFELMILRRYTNQSRLCTIVIAITFYLYIATLFLPSMARGILYIFDETHFYFALFHEYASLVIHPIWKIEEGYKSNSYNFYNTCGSVRFIEEFKLIIGIIKYYDNVVEFITTEIYTKLCQIPF</sequence>
<protein>
    <submittedName>
        <fullName evidence="2">Odorant receptor 46a-like isoform X1</fullName>
    </submittedName>
</protein>
<keyword evidence="1" id="KW-0472">Membrane</keyword>
<keyword evidence="3" id="KW-1185">Reference proteome</keyword>
<evidence type="ECO:0000313" key="2">
    <source>
        <dbReference type="EMBL" id="KAL2734733.1"/>
    </source>
</evidence>
<evidence type="ECO:0000313" key="3">
    <source>
        <dbReference type="Proteomes" id="UP001607303"/>
    </source>
</evidence>
<reference evidence="2 3" key="1">
    <citation type="journal article" date="2024" name="Ann. Entomol. Soc. Am.">
        <title>Genomic analyses of the southern and eastern yellowjacket wasps (Hymenoptera: Vespidae) reveal evolutionary signatures of social life.</title>
        <authorList>
            <person name="Catto M.A."/>
            <person name="Caine P.B."/>
            <person name="Orr S.E."/>
            <person name="Hunt B.G."/>
            <person name="Goodisman M.A.D."/>
        </authorList>
    </citation>
    <scope>NUCLEOTIDE SEQUENCE [LARGE SCALE GENOMIC DNA]</scope>
    <source>
        <strain evidence="2">232</strain>
        <tissue evidence="2">Head and thorax</tissue>
    </source>
</reference>
<dbReference type="Proteomes" id="UP001607303">
    <property type="component" value="Unassembled WGS sequence"/>
</dbReference>